<reference evidence="3 4" key="1">
    <citation type="submission" date="2017-02" db="EMBL/GenBank/DDBJ databases">
        <title>Draft genome sequence of Moraxella pluranimalium CCUG 54913T type strain.</title>
        <authorList>
            <person name="Salva-Serra F."/>
            <person name="Engstrom-Jakobsson H."/>
            <person name="Thorell K."/>
            <person name="Jaen-Luchoro D."/>
            <person name="Gonzales-Siles L."/>
            <person name="Karlsson R."/>
            <person name="Yazdan S."/>
            <person name="Boulund F."/>
            <person name="Johnning A."/>
            <person name="Engstrand L."/>
            <person name="Kristiansson E."/>
            <person name="Moore E."/>
        </authorList>
    </citation>
    <scope>NUCLEOTIDE SEQUENCE [LARGE SCALE GENOMIC DNA]</scope>
    <source>
        <strain evidence="3 4">CCUG 54913</strain>
    </source>
</reference>
<dbReference type="GO" id="GO:0003676">
    <property type="term" value="F:nucleic acid binding"/>
    <property type="evidence" value="ECO:0007669"/>
    <property type="project" value="InterPro"/>
</dbReference>
<comment type="caution">
    <text evidence="3">The sequence shown here is derived from an EMBL/GenBank/DDBJ whole genome shotgun (WGS) entry which is preliminary data.</text>
</comment>
<feature type="domain" description="Integrase catalytic" evidence="2">
    <location>
        <begin position="137"/>
        <end position="334"/>
    </location>
</feature>
<dbReference type="GO" id="GO:0015074">
    <property type="term" value="P:DNA integration"/>
    <property type="evidence" value="ECO:0007669"/>
    <property type="project" value="InterPro"/>
</dbReference>
<dbReference type="Gene3D" id="3.30.420.10">
    <property type="entry name" value="Ribonuclease H-like superfamily/Ribonuclease H"/>
    <property type="match status" value="1"/>
</dbReference>
<dbReference type="AlphaFoldDB" id="A0A1T0CUA6"/>
<dbReference type="Pfam" id="PF22483">
    <property type="entry name" value="Mu-transpos_C_2"/>
    <property type="match status" value="1"/>
</dbReference>
<dbReference type="PANTHER" id="PTHR35004:SF8">
    <property type="entry name" value="TRANSPOSASE RV3428C-RELATED"/>
    <property type="match status" value="1"/>
</dbReference>
<evidence type="ECO:0000313" key="3">
    <source>
        <dbReference type="EMBL" id="OOS25938.1"/>
    </source>
</evidence>
<dbReference type="Proteomes" id="UP000189800">
    <property type="component" value="Unassembled WGS sequence"/>
</dbReference>
<gene>
    <name evidence="3" type="ORF">B0680_00830</name>
</gene>
<dbReference type="InterPro" id="IPR036397">
    <property type="entry name" value="RNaseH_sf"/>
</dbReference>
<evidence type="ECO:0000313" key="4">
    <source>
        <dbReference type="Proteomes" id="UP000189800"/>
    </source>
</evidence>
<dbReference type="EMBL" id="MUYU01000005">
    <property type="protein sequence ID" value="OOS25938.1"/>
    <property type="molecule type" value="Genomic_DNA"/>
</dbReference>
<dbReference type="InterPro" id="IPR012337">
    <property type="entry name" value="RNaseH-like_sf"/>
</dbReference>
<accession>A0A1T0CUA6</accession>
<dbReference type="InterPro" id="IPR054353">
    <property type="entry name" value="IstA-like_C"/>
</dbReference>
<dbReference type="RefSeq" id="WP_078253158.1">
    <property type="nucleotide sequence ID" value="NZ_MUYU01000005.1"/>
</dbReference>
<dbReference type="SUPFAM" id="SSF53098">
    <property type="entry name" value="Ribonuclease H-like"/>
    <property type="match status" value="1"/>
</dbReference>
<evidence type="ECO:0000259" key="2">
    <source>
        <dbReference type="PROSITE" id="PS50994"/>
    </source>
</evidence>
<keyword evidence="4" id="KW-1185">Reference proteome</keyword>
<dbReference type="OrthoDB" id="2065409at2"/>
<proteinExistence type="inferred from homology"/>
<dbReference type="PROSITE" id="PS50994">
    <property type="entry name" value="INTEGRASE"/>
    <property type="match status" value="1"/>
</dbReference>
<name>A0A1T0CUA6_9GAMM</name>
<dbReference type="STRING" id="470453.B0680_00830"/>
<evidence type="ECO:0000256" key="1">
    <source>
        <dbReference type="ARBA" id="ARBA00009277"/>
    </source>
</evidence>
<dbReference type="InterPro" id="IPR001584">
    <property type="entry name" value="Integrase_cat-core"/>
</dbReference>
<organism evidence="3 4">
    <name type="scientific">Moraxella pluranimalium</name>
    <dbReference type="NCBI Taxonomy" id="470453"/>
    <lineage>
        <taxon>Bacteria</taxon>
        <taxon>Pseudomonadati</taxon>
        <taxon>Pseudomonadota</taxon>
        <taxon>Gammaproteobacteria</taxon>
        <taxon>Moraxellales</taxon>
        <taxon>Moraxellaceae</taxon>
        <taxon>Moraxella</taxon>
    </lineage>
</organism>
<comment type="similarity">
    <text evidence="1">Belongs to the transposase IS21/IS408/IS1162 family.</text>
</comment>
<sequence length="545" mass="62575">MKLPIKKIQNIIRQLALGMSNRAIGRQLMISANTARKVRRLCEQSYDGQVDYEHLLSLDELKLREKLGLAISNNARTLHQIKPHPDWQYIHEQMHRPNVTLERLWQEFRRAHPDGISYSQFCKAYAKHKKSLKLSQRQHYTAGDMAQVDFCGSVISIYDAKTGGVTISAQIFVGVLPASGLIFCTAVASQGVEDWQLCHIRMFEYFGGVPLKLVTDNLKSAVIKNNRETTIINASFAELANHYQFIVLPTRARKPQDKGMVELAVKAVQQNILAMMRDRRFFSLDELNRAIEAPLEQLNNKITKTYPKGRRHNFDAFEKIHLNPLPAQAYEVCHWQYDLRVSEFYTVTINQAEYSVPHALIGSRVDAKITCSTVYLYHYGICVATHRKLASGSSILFEHMPKNHQLSQQMQPEALLHWAAQVGHYTHLSIDNYLHNHRNYASNLKKLNQLKRYLMDNNLSYNLIEQGFVYAHECRITQIDRVINLFKQRAYLKSTLSGTSHSTAMNAMDDTSKLGVGHKTQTHDNLRGAGYYADIMPYNHEFKLD</sequence>
<protein>
    <recommendedName>
        <fullName evidence="2">Integrase catalytic domain-containing protein</fullName>
    </recommendedName>
</protein>
<dbReference type="PANTHER" id="PTHR35004">
    <property type="entry name" value="TRANSPOSASE RV3428C-RELATED"/>
    <property type="match status" value="1"/>
</dbReference>
<dbReference type="NCBIfam" id="NF033546">
    <property type="entry name" value="transpos_IS21"/>
    <property type="match status" value="1"/>
</dbReference>